<evidence type="ECO:0000313" key="2">
    <source>
        <dbReference type="EMBL" id="MSR91330.1"/>
    </source>
</evidence>
<dbReference type="Pfam" id="PF06541">
    <property type="entry name" value="ABC_trans_CmpB"/>
    <property type="match status" value="1"/>
</dbReference>
<protein>
    <submittedName>
        <fullName evidence="2">Putative ABC transporter permease</fullName>
    </submittedName>
</protein>
<keyword evidence="1" id="KW-0472">Membrane</keyword>
<proteinExistence type="predicted"/>
<dbReference type="InterPro" id="IPR010540">
    <property type="entry name" value="CmpB_TMEM229"/>
</dbReference>
<comment type="caution">
    <text evidence="2">The sequence shown here is derived from an EMBL/GenBank/DDBJ whole genome shotgun (WGS) entry which is preliminary data.</text>
</comment>
<keyword evidence="1" id="KW-1133">Transmembrane helix</keyword>
<keyword evidence="1" id="KW-0812">Transmembrane</keyword>
<evidence type="ECO:0000256" key="1">
    <source>
        <dbReference type="SAM" id="Phobius"/>
    </source>
</evidence>
<organism evidence="2 3">
    <name type="scientific">Inconstantimicrobium porci</name>
    <dbReference type="NCBI Taxonomy" id="2652291"/>
    <lineage>
        <taxon>Bacteria</taxon>
        <taxon>Bacillati</taxon>
        <taxon>Bacillota</taxon>
        <taxon>Clostridia</taxon>
        <taxon>Eubacteriales</taxon>
        <taxon>Clostridiaceae</taxon>
        <taxon>Inconstantimicrobium</taxon>
    </lineage>
</organism>
<keyword evidence="3" id="KW-1185">Reference proteome</keyword>
<name>A0A7X2MYD4_9CLOT</name>
<evidence type="ECO:0000313" key="3">
    <source>
        <dbReference type="Proteomes" id="UP000460287"/>
    </source>
</evidence>
<dbReference type="Proteomes" id="UP000460287">
    <property type="component" value="Unassembled WGS sequence"/>
</dbReference>
<feature type="transmembrane region" description="Helical" evidence="1">
    <location>
        <begin position="39"/>
        <end position="58"/>
    </location>
</feature>
<feature type="transmembrane region" description="Helical" evidence="1">
    <location>
        <begin position="132"/>
        <end position="157"/>
    </location>
</feature>
<sequence length="181" mass="20886">MDYFQKIFLYFIIYSFFGWMFEVAYAYTHQGKFVNRGFLNGPFCPLYGSSSVIIITLLNPFKNNFILLFIMSTILTSAIEYVTGFLLEKVFNQKWWDYTEDPFNLHGRICLLFSLMWGAACVLIIKIVQPIFAALLSFISYKMMIYVCIGFAVYFAVDGAATLLKLANIDISSKFNLNKFA</sequence>
<feature type="transmembrane region" description="Helical" evidence="1">
    <location>
        <begin position="7"/>
        <end position="27"/>
    </location>
</feature>
<dbReference type="AlphaFoldDB" id="A0A7X2MYD4"/>
<dbReference type="RefSeq" id="WP_154531220.1">
    <property type="nucleotide sequence ID" value="NZ_VULX01000009.1"/>
</dbReference>
<gene>
    <name evidence="2" type="ORF">FYJ33_07865</name>
</gene>
<accession>A0A7X2MYD4</accession>
<dbReference type="EMBL" id="VULX01000009">
    <property type="protein sequence ID" value="MSR91330.1"/>
    <property type="molecule type" value="Genomic_DNA"/>
</dbReference>
<feature type="transmembrane region" description="Helical" evidence="1">
    <location>
        <begin position="65"/>
        <end position="85"/>
    </location>
</feature>
<reference evidence="2 3" key="1">
    <citation type="submission" date="2019-08" db="EMBL/GenBank/DDBJ databases">
        <title>In-depth cultivation of the pig gut microbiome towards novel bacterial diversity and tailored functional studies.</title>
        <authorList>
            <person name="Wylensek D."/>
            <person name="Hitch T.C.A."/>
            <person name="Clavel T."/>
        </authorList>
    </citation>
    <scope>NUCLEOTIDE SEQUENCE [LARGE SCALE GENOMIC DNA]</scope>
    <source>
        <strain evidence="2 3">WCA-383-APC-5B</strain>
    </source>
</reference>